<dbReference type="Pfam" id="PF00082">
    <property type="entry name" value="Peptidase_S8"/>
    <property type="match status" value="1"/>
</dbReference>
<dbReference type="InterPro" id="IPR000209">
    <property type="entry name" value="Peptidase_S8/S53_dom"/>
</dbReference>
<dbReference type="OrthoDB" id="80633at2"/>
<reference evidence="3 4" key="1">
    <citation type="journal article" date="2009" name="Stand. Genomic Sci.">
        <title>Complete genome sequence of Leptotrichia buccalis type strain (C-1013-b).</title>
        <authorList>
            <person name="Ivanova N."/>
            <person name="Gronow S."/>
            <person name="Lapidus A."/>
            <person name="Copeland A."/>
            <person name="Glavina Del Rio T."/>
            <person name="Nolan M."/>
            <person name="Lucas S."/>
            <person name="Chen F."/>
            <person name="Tice H."/>
            <person name="Cheng J.F."/>
            <person name="Saunders E."/>
            <person name="Bruce D."/>
            <person name="Goodwin L."/>
            <person name="Brettin T."/>
            <person name="Detter J.C."/>
            <person name="Han C."/>
            <person name="Pitluck S."/>
            <person name="Mikhailova N."/>
            <person name="Pati A."/>
            <person name="Mavrommatis K."/>
            <person name="Chen A."/>
            <person name="Palaniappan K."/>
            <person name="Land M."/>
            <person name="Hauser L."/>
            <person name="Chang Y.J."/>
            <person name="Jeffries C.D."/>
            <person name="Chain P."/>
            <person name="Rohde C."/>
            <person name="Goker M."/>
            <person name="Bristow J."/>
            <person name="Eisen J.A."/>
            <person name="Markowitz V."/>
            <person name="Hugenholtz P."/>
            <person name="Kyrpides N.C."/>
            <person name="Klenk H.P."/>
        </authorList>
    </citation>
    <scope>NUCLEOTIDE SEQUENCE [LARGE SCALE GENOMIC DNA]</scope>
    <source>
        <strain evidence="4">ATCC 14201 / DSM 1135 / JCM 12969 / NCTC 10249 / C-1013-b</strain>
    </source>
</reference>
<gene>
    <name evidence="3" type="ordered locus">Lebu_0386</name>
</gene>
<dbReference type="GO" id="GO:0004252">
    <property type="term" value="F:serine-type endopeptidase activity"/>
    <property type="evidence" value="ECO:0007669"/>
    <property type="project" value="InterPro"/>
</dbReference>
<dbReference type="STRING" id="523794.Lebu_0386"/>
<dbReference type="eggNOG" id="COG1404">
    <property type="taxonomic scope" value="Bacteria"/>
</dbReference>
<name>C7NEA8_LEPBD</name>
<proteinExistence type="predicted"/>
<evidence type="ECO:0000256" key="1">
    <source>
        <dbReference type="SAM" id="SignalP"/>
    </source>
</evidence>
<dbReference type="GO" id="GO:0006508">
    <property type="term" value="P:proteolysis"/>
    <property type="evidence" value="ECO:0007669"/>
    <property type="project" value="InterPro"/>
</dbReference>
<evidence type="ECO:0000313" key="3">
    <source>
        <dbReference type="EMBL" id="ACV38303.1"/>
    </source>
</evidence>
<dbReference type="Proteomes" id="UP000001910">
    <property type="component" value="Chromosome"/>
</dbReference>
<dbReference type="HOGENOM" id="CLU_387719_0_0_0"/>
<feature type="chain" id="PRO_5002980812" description="Peptidase S8/S53 domain-containing protein" evidence="1">
    <location>
        <begin position="19"/>
        <end position="712"/>
    </location>
</feature>
<accession>C7NEA8</accession>
<dbReference type="EMBL" id="CP001685">
    <property type="protein sequence ID" value="ACV38303.1"/>
    <property type="molecule type" value="Genomic_DNA"/>
</dbReference>
<feature type="signal peptide" evidence="1">
    <location>
        <begin position="1"/>
        <end position="18"/>
    </location>
</feature>
<keyword evidence="4" id="KW-1185">Reference proteome</keyword>
<dbReference type="KEGG" id="lba:Lebu_0386"/>
<sequence length="712" mass="80227">MKKKIILLALITSSILNAAKLIYTNSNTPIYEGTVKYAKRTQESYRVRNYFYDSIIGTAENEIWKKLMGTSRDTFNILLVKDSNYKDKFSADGYHMLGMLRAFEFGAGKGYAVKNSHNVFITSKIAPQQIQSGLVTISTMAPSGSRSNWTKDSIYFGDVINELAGSYHITPRFLGITSDNSNLYVEALPNDNTVNKEKRLKGDDVEAVTPSQETFSFPMFGTEVQKMFRSDRIRVKDFSCGLIKNPKQSFGNIRGIDGGYEKNTKEPCTVNDNRGAGKYPSYALYARAETIIADGQVNDGERFSSGASYAAPRVSGVISVILDKFKGLSYSQAKNILLTTAKRDYDMLDTYIGWGIVDKNKALNGPAALNAGLIEEQKFFTGMYDKIFDGSDNIYFWADVQNEWKWTNDIQGNLKYTPSGETILNTVINTTDEDGDASNVLVAFATVRNVNFKNIIPSEYNYYESTSKYKPGLRKAGKGTLITTGNLNYPGRTEILEGKMIMKGSVPKSEIYVYEGATLEISGENYYQINLVGGNLTINGNPNIQTLFIENDNWSINGKGDLTIGKVIANEKVQKDFKNSSVKVEEYSNKNSKYVEKDIIVNPKKYQDIPREYFFSDFKSEIKNFSTRNSQKVYNEMVKRYTKMENAPEKVKEIIPGYKNGKFLMDTSPYSDPTRPEEFTTYPNPVFSNDTSLSIKKKDFEITNFKNIIKNK</sequence>
<dbReference type="SUPFAM" id="SSF52743">
    <property type="entry name" value="Subtilisin-like"/>
    <property type="match status" value="1"/>
</dbReference>
<dbReference type="AlphaFoldDB" id="C7NEA8"/>
<organism evidence="3 4">
    <name type="scientific">Leptotrichia buccalis (strain ATCC 14201 / DSM 1135 / JCM 12969 / NCTC 10249 / C-1013-b)</name>
    <dbReference type="NCBI Taxonomy" id="523794"/>
    <lineage>
        <taxon>Bacteria</taxon>
        <taxon>Fusobacteriati</taxon>
        <taxon>Fusobacteriota</taxon>
        <taxon>Fusobacteriia</taxon>
        <taxon>Fusobacteriales</taxon>
        <taxon>Leptotrichiaceae</taxon>
        <taxon>Leptotrichia</taxon>
    </lineage>
</organism>
<dbReference type="InterPro" id="IPR036852">
    <property type="entry name" value="Peptidase_S8/S53_dom_sf"/>
</dbReference>
<protein>
    <recommendedName>
        <fullName evidence="2">Peptidase S8/S53 domain-containing protein</fullName>
    </recommendedName>
</protein>
<evidence type="ECO:0000313" key="4">
    <source>
        <dbReference type="Proteomes" id="UP000001910"/>
    </source>
</evidence>
<dbReference type="Gene3D" id="3.40.50.200">
    <property type="entry name" value="Peptidase S8/S53 domain"/>
    <property type="match status" value="1"/>
</dbReference>
<feature type="domain" description="Peptidase S8/S53" evidence="2">
    <location>
        <begin position="302"/>
        <end position="355"/>
    </location>
</feature>
<keyword evidence="1" id="KW-0732">Signal</keyword>
<dbReference type="RefSeq" id="WP_012806487.1">
    <property type="nucleotide sequence ID" value="NC_013192.1"/>
</dbReference>
<evidence type="ECO:0000259" key="2">
    <source>
        <dbReference type="Pfam" id="PF00082"/>
    </source>
</evidence>